<proteinExistence type="predicted"/>
<evidence type="ECO:0000313" key="2">
    <source>
        <dbReference type="EMBL" id="MRI65211.1"/>
    </source>
</evidence>
<reference evidence="2 3" key="1">
    <citation type="submission" date="2019-10" db="EMBL/GenBank/DDBJ databases">
        <title>Gracilibacillus salitolerans sp. nov., a moderate halophile isolated from a saline soil in northwest China.</title>
        <authorList>
            <person name="Gan L."/>
        </authorList>
    </citation>
    <scope>NUCLEOTIDE SEQUENCE [LARGE SCALE GENOMIC DNA]</scope>
    <source>
        <strain evidence="2 3">TP2-8</strain>
    </source>
</reference>
<accession>A0A6N7QW68</accession>
<gene>
    <name evidence="2" type="ORF">GH885_02485</name>
</gene>
<dbReference type="AlphaFoldDB" id="A0A6N7QW68"/>
<comment type="caution">
    <text evidence="2">The sequence shown here is derived from an EMBL/GenBank/DDBJ whole genome shotgun (WGS) entry which is preliminary data.</text>
</comment>
<dbReference type="Proteomes" id="UP000435187">
    <property type="component" value="Unassembled WGS sequence"/>
</dbReference>
<keyword evidence="1" id="KW-0812">Transmembrane</keyword>
<feature type="transmembrane region" description="Helical" evidence="1">
    <location>
        <begin position="15"/>
        <end position="37"/>
    </location>
</feature>
<evidence type="ECO:0000313" key="3">
    <source>
        <dbReference type="Proteomes" id="UP000435187"/>
    </source>
</evidence>
<feature type="transmembrane region" description="Helical" evidence="1">
    <location>
        <begin position="49"/>
        <end position="66"/>
    </location>
</feature>
<sequence length="67" mass="7654">MEIDFSEGQPVMNELALKLAIIIFIPLLAAFIVMFLLKVCRIPVVLIRYIGVGVFLFGVYQMFVILY</sequence>
<evidence type="ECO:0000256" key="1">
    <source>
        <dbReference type="SAM" id="Phobius"/>
    </source>
</evidence>
<keyword evidence="3" id="KW-1185">Reference proteome</keyword>
<keyword evidence="1" id="KW-0472">Membrane</keyword>
<protein>
    <submittedName>
        <fullName evidence="2">Uncharacterized protein</fullName>
    </submittedName>
</protein>
<dbReference type="EMBL" id="WJEE01000003">
    <property type="protein sequence ID" value="MRI65211.1"/>
    <property type="molecule type" value="Genomic_DNA"/>
</dbReference>
<keyword evidence="1" id="KW-1133">Transmembrane helix</keyword>
<name>A0A6N7QW68_9BACI</name>
<organism evidence="2 3">
    <name type="scientific">Gracilibacillus thailandensis</name>
    <dbReference type="NCBI Taxonomy" id="563735"/>
    <lineage>
        <taxon>Bacteria</taxon>
        <taxon>Bacillati</taxon>
        <taxon>Bacillota</taxon>
        <taxon>Bacilli</taxon>
        <taxon>Bacillales</taxon>
        <taxon>Bacillaceae</taxon>
        <taxon>Gracilibacillus</taxon>
    </lineage>
</organism>
<dbReference type="RefSeq" id="WP_153834082.1">
    <property type="nucleotide sequence ID" value="NZ_JBHUMW010000002.1"/>
</dbReference>